<dbReference type="EMBL" id="LR134476">
    <property type="protein sequence ID" value="VEI12380.1"/>
    <property type="molecule type" value="Genomic_DNA"/>
</dbReference>
<dbReference type="KEGG" id="tbw:NCTC13354_00055"/>
<dbReference type="InterPro" id="IPR022279">
    <property type="entry name" value="Pup_ligase"/>
</dbReference>
<evidence type="ECO:0000256" key="5">
    <source>
        <dbReference type="ARBA" id="ARBA00022840"/>
    </source>
</evidence>
<dbReference type="GO" id="GO:0005524">
    <property type="term" value="F:ATP binding"/>
    <property type="evidence" value="ECO:0007669"/>
    <property type="project" value="UniProtKB-KW"/>
</dbReference>
<sequence>MIPRRILGVETEYGVLCASETDGQPLVDAEEAAHALFEPLLQRTRSTNAFLPNGARLYLDVGAHPEYATAECDDLGDLLANDRAGDALYADMAAQVDEQFPGGKLHLFKNNLDSYGNSYGSHENYLVRRRRDFRARIDSLIPFFVTRQIMVGAGFVEVTDDGPRYKISQRADIMDDAVSAATTRSRPMINTRDEPHGDAELYRRMHVIVGDSTMSDSTTALKIGSTEALINVIESGRRMTVRELADPVEAIREVSVDTTGRALVTLKDGSTMSALEIQREVYEFVVTHYEEEGWLAELDPIRRYVFDLWGRTLDALEQSAPERVATEIDWIAKWRLLGRYADKLGVNLADPRIARLDLAWHDITDAGLRPALERSGGLKKLMSAERIEEAKGIPPQTTRAKVRGDFVALAMENRRDFMVDWMNIRLLDDDGARHFTLKDPFAAADAQIDELMEHMDRA</sequence>
<proteinExistence type="predicted"/>
<name>A0A3S4V982_9ACTO</name>
<dbReference type="RefSeq" id="WP_322787198.1">
    <property type="nucleotide sequence ID" value="NZ_LR134476.1"/>
</dbReference>
<evidence type="ECO:0000256" key="6">
    <source>
        <dbReference type="ARBA" id="ARBA00022842"/>
    </source>
</evidence>
<dbReference type="GO" id="GO:0046872">
    <property type="term" value="F:metal ion binding"/>
    <property type="evidence" value="ECO:0007669"/>
    <property type="project" value="UniProtKB-KW"/>
</dbReference>
<evidence type="ECO:0000256" key="7">
    <source>
        <dbReference type="NCBIfam" id="TIGR03686"/>
    </source>
</evidence>
<keyword evidence="5" id="KW-0067">ATP-binding</keyword>
<dbReference type="PANTHER" id="PTHR42307">
    <property type="entry name" value="PUP DEAMIDASE/DEPUPYLASE"/>
    <property type="match status" value="1"/>
</dbReference>
<evidence type="ECO:0000256" key="2">
    <source>
        <dbReference type="ARBA" id="ARBA00022723"/>
    </source>
</evidence>
<keyword evidence="3" id="KW-0547">Nucleotide-binding</keyword>
<dbReference type="EC" id="6.3.1.19" evidence="7"/>
<evidence type="ECO:0000313" key="8">
    <source>
        <dbReference type="EMBL" id="VEI12380.1"/>
    </source>
</evidence>
<reference evidence="8 9" key="1">
    <citation type="submission" date="2018-12" db="EMBL/GenBank/DDBJ databases">
        <authorList>
            <consortium name="Pathogen Informatics"/>
        </authorList>
    </citation>
    <scope>NUCLEOTIDE SEQUENCE [LARGE SCALE GENOMIC DNA]</scope>
    <source>
        <strain evidence="8 9">NCTC13354</strain>
    </source>
</reference>
<evidence type="ECO:0000256" key="3">
    <source>
        <dbReference type="ARBA" id="ARBA00022741"/>
    </source>
</evidence>
<keyword evidence="9" id="KW-1185">Reference proteome</keyword>
<dbReference type="PANTHER" id="PTHR42307:SF3">
    <property type="entry name" value="PUP--PROTEIN LIGASE"/>
    <property type="match status" value="1"/>
</dbReference>
<accession>A0A3S4V982</accession>
<organism evidence="8 9">
    <name type="scientific">Trueperella bialowiezensis</name>
    <dbReference type="NCBI Taxonomy" id="312285"/>
    <lineage>
        <taxon>Bacteria</taxon>
        <taxon>Bacillati</taxon>
        <taxon>Actinomycetota</taxon>
        <taxon>Actinomycetes</taxon>
        <taxon>Actinomycetales</taxon>
        <taxon>Actinomycetaceae</taxon>
        <taxon>Trueperella</taxon>
    </lineage>
</organism>
<keyword evidence="4" id="KW-0833">Ubl conjugation pathway</keyword>
<keyword evidence="6" id="KW-0460">Magnesium</keyword>
<dbReference type="AlphaFoldDB" id="A0A3S4V982"/>
<dbReference type="InterPro" id="IPR004347">
    <property type="entry name" value="Pup_ligase/deamidase"/>
</dbReference>
<dbReference type="NCBIfam" id="TIGR03686">
    <property type="entry name" value="pupylate_PafA"/>
    <property type="match status" value="1"/>
</dbReference>
<protein>
    <recommendedName>
        <fullName evidence="7">Pup--protein ligase</fullName>
        <ecNumber evidence="7">6.3.1.19</ecNumber>
    </recommendedName>
</protein>
<dbReference type="Pfam" id="PF03136">
    <property type="entry name" value="Pup_ligase"/>
    <property type="match status" value="1"/>
</dbReference>
<evidence type="ECO:0000313" key="9">
    <source>
        <dbReference type="Proteomes" id="UP000269542"/>
    </source>
</evidence>
<dbReference type="GO" id="GO:0010498">
    <property type="term" value="P:proteasomal protein catabolic process"/>
    <property type="evidence" value="ECO:0007669"/>
    <property type="project" value="UniProtKB-UniRule"/>
</dbReference>
<gene>
    <name evidence="8" type="primary">pafA</name>
    <name evidence="8" type="ORF">NCTC13354_00055</name>
</gene>
<keyword evidence="1 8" id="KW-0436">Ligase</keyword>
<dbReference type="GO" id="GO:0019941">
    <property type="term" value="P:modification-dependent protein catabolic process"/>
    <property type="evidence" value="ECO:0007669"/>
    <property type="project" value="UniProtKB-UniRule"/>
</dbReference>
<dbReference type="Proteomes" id="UP000269542">
    <property type="component" value="Chromosome"/>
</dbReference>
<evidence type="ECO:0000256" key="4">
    <source>
        <dbReference type="ARBA" id="ARBA00022786"/>
    </source>
</evidence>
<keyword evidence="2" id="KW-0479">Metal-binding</keyword>
<evidence type="ECO:0000256" key="1">
    <source>
        <dbReference type="ARBA" id="ARBA00022598"/>
    </source>
</evidence>
<dbReference type="GO" id="GO:0016879">
    <property type="term" value="F:ligase activity, forming carbon-nitrogen bonds"/>
    <property type="evidence" value="ECO:0007669"/>
    <property type="project" value="UniProtKB-UniRule"/>
</dbReference>
<dbReference type="GO" id="GO:0070490">
    <property type="term" value="P:protein pupylation"/>
    <property type="evidence" value="ECO:0007669"/>
    <property type="project" value="UniProtKB-UniRule"/>
</dbReference>